<dbReference type="EMBL" id="JACHOR010000003">
    <property type="protein sequence ID" value="MBB5746401.1"/>
    <property type="molecule type" value="Genomic_DNA"/>
</dbReference>
<dbReference type="InterPro" id="IPR009579">
    <property type="entry name" value="DUF1192"/>
</dbReference>
<dbReference type="RefSeq" id="WP_425486084.1">
    <property type="nucleotide sequence ID" value="NZ_JACHOR010000003.1"/>
</dbReference>
<protein>
    <submittedName>
        <fullName evidence="1">Uncharacterized small protein (DUF1192 family)</fullName>
    </submittedName>
</protein>
<organism evidence="1 2">
    <name type="scientific">Brevundimonas variabilis</name>
    <dbReference type="NCBI Taxonomy" id="74312"/>
    <lineage>
        <taxon>Bacteria</taxon>
        <taxon>Pseudomonadati</taxon>
        <taxon>Pseudomonadota</taxon>
        <taxon>Alphaproteobacteria</taxon>
        <taxon>Caulobacterales</taxon>
        <taxon>Caulobacteraceae</taxon>
        <taxon>Brevundimonas</taxon>
    </lineage>
</organism>
<comment type="caution">
    <text evidence="1">The sequence shown here is derived from an EMBL/GenBank/DDBJ whole genome shotgun (WGS) entry which is preliminary data.</text>
</comment>
<dbReference type="AlphaFoldDB" id="A0A7W9CIY6"/>
<dbReference type="Pfam" id="PF06698">
    <property type="entry name" value="DUF1192"/>
    <property type="match status" value="1"/>
</dbReference>
<proteinExistence type="predicted"/>
<accession>A0A7W9CIY6</accession>
<evidence type="ECO:0000313" key="1">
    <source>
        <dbReference type="EMBL" id="MBB5746401.1"/>
    </source>
</evidence>
<gene>
    <name evidence="1" type="ORF">GGR13_002005</name>
</gene>
<dbReference type="Proteomes" id="UP000545037">
    <property type="component" value="Unassembled WGS sequence"/>
</dbReference>
<keyword evidence="2" id="KW-1185">Reference proteome</keyword>
<reference evidence="1 2" key="1">
    <citation type="submission" date="2020-08" db="EMBL/GenBank/DDBJ databases">
        <title>Genomic Encyclopedia of Type Strains, Phase IV (KMG-IV): sequencing the most valuable type-strain genomes for metagenomic binning, comparative biology and taxonomic classification.</title>
        <authorList>
            <person name="Goeker M."/>
        </authorList>
    </citation>
    <scope>NUCLEOTIDE SEQUENCE [LARGE SCALE GENOMIC DNA]</scope>
    <source>
        <strain evidence="1 2">DSM 4737</strain>
    </source>
</reference>
<name>A0A7W9CIY6_9CAUL</name>
<sequence>MRLALATTEAMMTFDDLDPRPQRGAALAALGREDLDLYSVEELTERIAALEAEIARDRAAIAAKSAKKSAADALFNFGQ</sequence>
<evidence type="ECO:0000313" key="2">
    <source>
        <dbReference type="Proteomes" id="UP000545037"/>
    </source>
</evidence>